<evidence type="ECO:0000256" key="1">
    <source>
        <dbReference type="SAM" id="MobiDB-lite"/>
    </source>
</evidence>
<dbReference type="AlphaFoldDB" id="A0A897N7J9"/>
<name>A0A897N7J9_9EURY</name>
<sequence length="102" mass="11608">MNRVRRGEQRRFEFLYNGGWLHVEVCQTDFYGGATHLEIGGTDNENFTVLARTGLSRRGSGNVWHDLKKLADPEYDHPFKTGMGADDVEHPFHLPGPEPIQI</sequence>
<accession>A0A897N7J9</accession>
<feature type="region of interest" description="Disordered" evidence="1">
    <location>
        <begin position="78"/>
        <end position="102"/>
    </location>
</feature>
<protein>
    <submittedName>
        <fullName evidence="2">Uncharacterized protein</fullName>
    </submittedName>
</protein>
<evidence type="ECO:0000313" key="2">
    <source>
        <dbReference type="EMBL" id="QSG06366.1"/>
    </source>
</evidence>
<dbReference type="EMBL" id="CP064787">
    <property type="protein sequence ID" value="QSG06366.1"/>
    <property type="molecule type" value="Genomic_DNA"/>
</dbReference>
<organism evidence="2 3">
    <name type="scientific">Halapricum desulfuricans</name>
    <dbReference type="NCBI Taxonomy" id="2841257"/>
    <lineage>
        <taxon>Archaea</taxon>
        <taxon>Methanobacteriati</taxon>
        <taxon>Methanobacteriota</taxon>
        <taxon>Stenosarchaea group</taxon>
        <taxon>Halobacteria</taxon>
        <taxon>Halobacteriales</taxon>
        <taxon>Haloarculaceae</taxon>
        <taxon>Halapricum</taxon>
    </lineage>
</organism>
<reference evidence="2" key="1">
    <citation type="submission" date="2020-11" db="EMBL/GenBank/DDBJ databases">
        <title>Carbohydrate-dependent, anaerobic sulfur respiration: A novel catabolism in halophilic archaea.</title>
        <authorList>
            <person name="Sorokin D.Y."/>
            <person name="Messina E."/>
            <person name="Smedile F."/>
            <person name="La Cono V."/>
            <person name="Hallsworth J.E."/>
            <person name="Yakimov M.M."/>
        </authorList>
    </citation>
    <scope>NUCLEOTIDE SEQUENCE</scope>
    <source>
        <strain evidence="2">HSR12-1</strain>
    </source>
</reference>
<gene>
    <name evidence="2" type="ORF">HSR121_2034</name>
</gene>
<evidence type="ECO:0000313" key="3">
    <source>
        <dbReference type="Proteomes" id="UP000663525"/>
    </source>
</evidence>
<proteinExistence type="predicted"/>
<dbReference type="Proteomes" id="UP000663525">
    <property type="component" value="Chromosome"/>
</dbReference>